<dbReference type="SUPFAM" id="SSF50985">
    <property type="entry name" value="RCC1/BLIP-II"/>
    <property type="match status" value="1"/>
</dbReference>
<dbReference type="RefSeq" id="XP_070914672.1">
    <property type="nucleotide sequence ID" value="XM_071058571.1"/>
</dbReference>
<dbReference type="EMBL" id="BAAFSV010000002">
    <property type="protein sequence ID" value="GAB1312940.1"/>
    <property type="molecule type" value="Genomic_DNA"/>
</dbReference>
<dbReference type="Gene3D" id="2.130.10.30">
    <property type="entry name" value="Regulator of chromosome condensation 1/beta-lactamase-inhibitor protein II"/>
    <property type="match status" value="1"/>
</dbReference>
<dbReference type="PANTHER" id="PTHR45982:SF1">
    <property type="entry name" value="REGULATOR OF CHROMOSOME CONDENSATION"/>
    <property type="match status" value="1"/>
</dbReference>
<name>A0ABQ0G5C1_9PEZI</name>
<dbReference type="InterPro" id="IPR009091">
    <property type="entry name" value="RCC1/BLIP-II"/>
</dbReference>
<gene>
    <name evidence="2" type="ORF">MFIFM68171_03150</name>
</gene>
<dbReference type="PROSITE" id="PS50012">
    <property type="entry name" value="RCC1_3"/>
    <property type="match status" value="2"/>
</dbReference>
<dbReference type="Pfam" id="PF13540">
    <property type="entry name" value="RCC1_2"/>
    <property type="match status" value="1"/>
</dbReference>
<feature type="repeat" description="RCC1" evidence="1">
    <location>
        <begin position="140"/>
        <end position="197"/>
    </location>
</feature>
<reference evidence="2 3" key="1">
    <citation type="submission" date="2024-09" db="EMBL/GenBank/DDBJ databases">
        <title>Itraconazole resistance in Madurella fahalii resulting from another homologue of gene encoding cytochrome P450 14-alpha sterol demethylase (CYP51).</title>
        <authorList>
            <person name="Yoshioka I."/>
            <person name="Fahal A.H."/>
            <person name="Kaneko S."/>
            <person name="Yaguchi T."/>
        </authorList>
    </citation>
    <scope>NUCLEOTIDE SEQUENCE [LARGE SCALE GENOMIC DNA]</scope>
    <source>
        <strain evidence="2 3">IFM 68171</strain>
    </source>
</reference>
<accession>A0ABQ0G5C1</accession>
<dbReference type="InterPro" id="IPR000408">
    <property type="entry name" value="Reg_chr_condens"/>
</dbReference>
<protein>
    <submittedName>
        <fullName evidence="2">Uncharacterized protein</fullName>
    </submittedName>
</protein>
<dbReference type="GeneID" id="98173894"/>
<comment type="caution">
    <text evidence="2">The sequence shown here is derived from an EMBL/GenBank/DDBJ whole genome shotgun (WGS) entry which is preliminary data.</text>
</comment>
<dbReference type="InterPro" id="IPR051553">
    <property type="entry name" value="Ran_GTPase-activating"/>
</dbReference>
<proteinExistence type="predicted"/>
<dbReference type="PANTHER" id="PTHR45982">
    <property type="entry name" value="REGULATOR OF CHROMOSOME CONDENSATION"/>
    <property type="match status" value="1"/>
</dbReference>
<evidence type="ECO:0000313" key="2">
    <source>
        <dbReference type="EMBL" id="GAB1312940.1"/>
    </source>
</evidence>
<feature type="repeat" description="RCC1" evidence="1">
    <location>
        <begin position="198"/>
        <end position="255"/>
    </location>
</feature>
<evidence type="ECO:0000313" key="3">
    <source>
        <dbReference type="Proteomes" id="UP001628179"/>
    </source>
</evidence>
<keyword evidence="3" id="KW-1185">Reference proteome</keyword>
<dbReference type="Proteomes" id="UP001628179">
    <property type="component" value="Unassembled WGS sequence"/>
</dbReference>
<sequence>MALYAAGFNAWNQLQFENPPVEEPDDIPSFTCLLHNDAIDHVRPFFSYTLVHSKNGQVQSAGMVPKDHKRLRAANDRAYASFVEASNGVVVVHDGIETLYEYPSLQSLLSNKPSRTFPDFPNITQLVAYDTGFAALSSAGRVWTWGDERYAACFGRDVTDESPADTPSLVPDLADLPTGPVTKLAAGGYVLAALTAGNDLYCWGHAGRSRVLADLFSDPDFDADTDRPNPVVIGQDKDVADIAVGDAHLVALTSDGEVYVIGDNRNAQLSLPGMSSAKTWTRISFGTILETNQSIVTSVAAGPKNSFLVVRNNSR</sequence>
<evidence type="ECO:0000256" key="1">
    <source>
        <dbReference type="PROSITE-ProRule" id="PRU00235"/>
    </source>
</evidence>
<organism evidence="2 3">
    <name type="scientific">Madurella fahalii</name>
    <dbReference type="NCBI Taxonomy" id="1157608"/>
    <lineage>
        <taxon>Eukaryota</taxon>
        <taxon>Fungi</taxon>
        <taxon>Dikarya</taxon>
        <taxon>Ascomycota</taxon>
        <taxon>Pezizomycotina</taxon>
        <taxon>Sordariomycetes</taxon>
        <taxon>Sordariomycetidae</taxon>
        <taxon>Sordariales</taxon>
        <taxon>Sordariales incertae sedis</taxon>
        <taxon>Madurella</taxon>
    </lineage>
</organism>